<evidence type="ECO:0000256" key="3">
    <source>
        <dbReference type="ARBA" id="ARBA00022516"/>
    </source>
</evidence>
<feature type="transmembrane region" description="Helical" evidence="12">
    <location>
        <begin position="72"/>
        <end position="88"/>
    </location>
</feature>
<keyword evidence="8" id="KW-0443">Lipid metabolism</keyword>
<evidence type="ECO:0000256" key="2">
    <source>
        <dbReference type="ARBA" id="ARBA00022475"/>
    </source>
</evidence>
<keyword evidence="10" id="KW-0594">Phospholipid biosynthesis</keyword>
<evidence type="ECO:0000256" key="5">
    <source>
        <dbReference type="ARBA" id="ARBA00022692"/>
    </source>
</evidence>
<gene>
    <name evidence="13" type="ORF">MNBD_ALPHA05-451</name>
</gene>
<dbReference type="GO" id="GO:0016024">
    <property type="term" value="P:CDP-diacylglycerol biosynthetic process"/>
    <property type="evidence" value="ECO:0007669"/>
    <property type="project" value="TreeGrafter"/>
</dbReference>
<feature type="transmembrane region" description="Helical" evidence="12">
    <location>
        <begin position="146"/>
        <end position="168"/>
    </location>
</feature>
<evidence type="ECO:0000256" key="12">
    <source>
        <dbReference type="SAM" id="Phobius"/>
    </source>
</evidence>
<feature type="transmembrane region" description="Helical" evidence="12">
    <location>
        <begin position="188"/>
        <end position="209"/>
    </location>
</feature>
<organism evidence="13">
    <name type="scientific">hydrothermal vent metagenome</name>
    <dbReference type="NCBI Taxonomy" id="652676"/>
    <lineage>
        <taxon>unclassified sequences</taxon>
        <taxon>metagenomes</taxon>
        <taxon>ecological metagenomes</taxon>
    </lineage>
</organism>
<evidence type="ECO:0000256" key="7">
    <source>
        <dbReference type="ARBA" id="ARBA00022989"/>
    </source>
</evidence>
<feature type="transmembrane region" description="Helical" evidence="12">
    <location>
        <begin position="94"/>
        <end position="112"/>
    </location>
</feature>
<evidence type="ECO:0000256" key="4">
    <source>
        <dbReference type="ARBA" id="ARBA00022679"/>
    </source>
</evidence>
<evidence type="ECO:0000256" key="6">
    <source>
        <dbReference type="ARBA" id="ARBA00022695"/>
    </source>
</evidence>
<evidence type="ECO:0000256" key="1">
    <source>
        <dbReference type="ARBA" id="ARBA00004651"/>
    </source>
</evidence>
<dbReference type="Pfam" id="PF01148">
    <property type="entry name" value="CTP_transf_1"/>
    <property type="match status" value="1"/>
</dbReference>
<evidence type="ECO:0000256" key="9">
    <source>
        <dbReference type="ARBA" id="ARBA00023136"/>
    </source>
</evidence>
<name>A0A3B0RC33_9ZZZZ</name>
<dbReference type="AlphaFoldDB" id="A0A3B0RC33"/>
<evidence type="ECO:0000256" key="10">
    <source>
        <dbReference type="ARBA" id="ARBA00023209"/>
    </source>
</evidence>
<evidence type="ECO:0000313" key="13">
    <source>
        <dbReference type="EMBL" id="VAV90650.1"/>
    </source>
</evidence>
<keyword evidence="3" id="KW-0444">Lipid biosynthesis</keyword>
<keyword evidence="11" id="KW-1208">Phospholipid metabolism</keyword>
<keyword evidence="4 13" id="KW-0808">Transferase</keyword>
<feature type="transmembrane region" description="Helical" evidence="12">
    <location>
        <begin position="119"/>
        <end position="140"/>
    </location>
</feature>
<feature type="transmembrane region" description="Helical" evidence="12">
    <location>
        <begin position="27"/>
        <end position="60"/>
    </location>
</feature>
<evidence type="ECO:0000256" key="8">
    <source>
        <dbReference type="ARBA" id="ARBA00023098"/>
    </source>
</evidence>
<proteinExistence type="predicted"/>
<dbReference type="GO" id="GO:0004605">
    <property type="term" value="F:phosphatidate cytidylyltransferase activity"/>
    <property type="evidence" value="ECO:0007669"/>
    <property type="project" value="UniProtKB-EC"/>
</dbReference>
<protein>
    <submittedName>
        <fullName evidence="13">Phosphatidate cytidylyltransferase</fullName>
        <ecNumber evidence="13">2.7.7.41</ecNumber>
    </submittedName>
</protein>
<reference evidence="13" key="1">
    <citation type="submission" date="2018-06" db="EMBL/GenBank/DDBJ databases">
        <authorList>
            <person name="Zhirakovskaya E."/>
        </authorList>
    </citation>
    <scope>NUCLEOTIDE SEQUENCE</scope>
</reference>
<dbReference type="PANTHER" id="PTHR46382">
    <property type="entry name" value="PHOSPHATIDATE CYTIDYLYLTRANSFERASE"/>
    <property type="match status" value="1"/>
</dbReference>
<dbReference type="EMBL" id="UOEH01000044">
    <property type="protein sequence ID" value="VAV90650.1"/>
    <property type="molecule type" value="Genomic_DNA"/>
</dbReference>
<comment type="subcellular location">
    <subcellularLocation>
        <location evidence="1">Cell membrane</location>
        <topology evidence="1">Multi-pass membrane protein</topology>
    </subcellularLocation>
</comment>
<keyword evidence="7 12" id="KW-1133">Transmembrane helix</keyword>
<dbReference type="EC" id="2.7.7.41" evidence="13"/>
<evidence type="ECO:0000256" key="11">
    <source>
        <dbReference type="ARBA" id="ARBA00023264"/>
    </source>
</evidence>
<dbReference type="GO" id="GO:0005886">
    <property type="term" value="C:plasma membrane"/>
    <property type="evidence" value="ECO:0007669"/>
    <property type="project" value="UniProtKB-SubCell"/>
</dbReference>
<feature type="transmembrane region" description="Helical" evidence="12">
    <location>
        <begin position="263"/>
        <end position="281"/>
    </location>
</feature>
<sequence>MRNPAPPAAEKLDTRTPPSTRSLLLRFASALILIPLVVGAIYIGGWVFAVLAALSCLTMIFEWTRMVERREFSASFFALAVGAVLALFTATVGAYGAAFVIALISAIAAFVLARRDARLGLWSAFAAPYLIAPCIALIWLRLSTGYGLELTLILFVTVWAADSGAFLFGKAIGGPKINYALSPSKTWAGIGGGIFGGAVIGGVAGFVLIGGEAVLLSLLAGAALGAASVVGDLAESAFKRNFGLKDISGFIPGHGGALDRLDGMIFATAAMTGGYFLYMLLTKVPG</sequence>
<keyword evidence="5 12" id="KW-0812">Transmembrane</keyword>
<accession>A0A3B0RC33</accession>
<keyword evidence="6 13" id="KW-0548">Nucleotidyltransferase</keyword>
<dbReference type="PANTHER" id="PTHR46382:SF1">
    <property type="entry name" value="PHOSPHATIDATE CYTIDYLYLTRANSFERASE"/>
    <property type="match status" value="1"/>
</dbReference>
<keyword evidence="2" id="KW-1003">Cell membrane</keyword>
<keyword evidence="9 12" id="KW-0472">Membrane</keyword>